<organism evidence="2 3">
    <name type="scientific">Echinicola soli</name>
    <dbReference type="NCBI Taxonomy" id="2591634"/>
    <lineage>
        <taxon>Bacteria</taxon>
        <taxon>Pseudomonadati</taxon>
        <taxon>Bacteroidota</taxon>
        <taxon>Cytophagia</taxon>
        <taxon>Cytophagales</taxon>
        <taxon>Cyclobacteriaceae</taxon>
        <taxon>Echinicola</taxon>
    </lineage>
</organism>
<feature type="domain" description="HTH luxR-type" evidence="1">
    <location>
        <begin position="52"/>
        <end position="79"/>
    </location>
</feature>
<proteinExistence type="predicted"/>
<dbReference type="InterPro" id="IPR036388">
    <property type="entry name" value="WH-like_DNA-bd_sf"/>
</dbReference>
<dbReference type="RefSeq" id="WP_141616350.1">
    <property type="nucleotide sequence ID" value="NZ_CP041253.1"/>
</dbReference>
<dbReference type="InterPro" id="IPR016032">
    <property type="entry name" value="Sig_transdc_resp-reg_C-effctor"/>
</dbReference>
<name>A0A514CMT7_9BACT</name>
<dbReference type="GO" id="GO:0006355">
    <property type="term" value="P:regulation of DNA-templated transcription"/>
    <property type="evidence" value="ECO:0007669"/>
    <property type="project" value="InterPro"/>
</dbReference>
<dbReference type="EMBL" id="CP041253">
    <property type="protein sequence ID" value="QDH81135.1"/>
    <property type="molecule type" value="Genomic_DNA"/>
</dbReference>
<accession>A0A514CMT7</accession>
<protein>
    <recommendedName>
        <fullName evidence="1">HTH luxR-type domain-containing protein</fullName>
    </recommendedName>
</protein>
<dbReference type="OrthoDB" id="711632at2"/>
<dbReference type="InterPro" id="IPR000792">
    <property type="entry name" value="Tscrpt_reg_LuxR_C"/>
</dbReference>
<dbReference type="SUPFAM" id="SSF46894">
    <property type="entry name" value="C-terminal effector domain of the bipartite response regulators"/>
    <property type="match status" value="1"/>
</dbReference>
<dbReference type="PROSITE" id="PS00622">
    <property type="entry name" value="HTH_LUXR_1"/>
    <property type="match status" value="1"/>
</dbReference>
<keyword evidence="3" id="KW-1185">Reference proteome</keyword>
<gene>
    <name evidence="2" type="ORF">FKX85_19705</name>
</gene>
<dbReference type="Gene3D" id="1.10.10.10">
    <property type="entry name" value="Winged helix-like DNA-binding domain superfamily/Winged helix DNA-binding domain"/>
    <property type="match status" value="1"/>
</dbReference>
<dbReference type="Proteomes" id="UP000316614">
    <property type="component" value="Chromosome"/>
</dbReference>
<sequence>MNWNSKSVIGGDSTRFITAFCDSHPTFVSLLKSHIPDINPKDFKVCALLKLDYHTKEIAHMTNCSLRSIEARKYRIRKRLGIPSNANLTLYLMELESGLDKDKKLADCIDH</sequence>
<evidence type="ECO:0000259" key="1">
    <source>
        <dbReference type="PROSITE" id="PS00622"/>
    </source>
</evidence>
<evidence type="ECO:0000313" key="3">
    <source>
        <dbReference type="Proteomes" id="UP000316614"/>
    </source>
</evidence>
<reference evidence="2 3" key="1">
    <citation type="submission" date="2019-06" db="EMBL/GenBank/DDBJ databases">
        <title>Echinicola alkalisoli sp. nov. isolated from saline soil.</title>
        <authorList>
            <person name="Sun J.-Q."/>
            <person name="Xu L."/>
        </authorList>
    </citation>
    <scope>NUCLEOTIDE SEQUENCE [LARGE SCALE GENOMIC DNA]</scope>
    <source>
        <strain evidence="2 3">LN3S3</strain>
    </source>
</reference>
<evidence type="ECO:0000313" key="2">
    <source>
        <dbReference type="EMBL" id="QDH81135.1"/>
    </source>
</evidence>
<dbReference type="AlphaFoldDB" id="A0A514CMT7"/>
<dbReference type="GO" id="GO:0003677">
    <property type="term" value="F:DNA binding"/>
    <property type="evidence" value="ECO:0007669"/>
    <property type="project" value="InterPro"/>
</dbReference>
<dbReference type="KEGG" id="echi:FKX85_19705"/>